<evidence type="ECO:0000256" key="1">
    <source>
        <dbReference type="SAM" id="MobiDB-lite"/>
    </source>
</evidence>
<name>A0A6A6FMK7_9PEZI</name>
<gene>
    <name evidence="3" type="ORF">CERZMDRAFT_82613</name>
</gene>
<feature type="compositionally biased region" description="Gly residues" evidence="1">
    <location>
        <begin position="256"/>
        <end position="266"/>
    </location>
</feature>
<organism evidence="3 4">
    <name type="scientific">Cercospora zeae-maydis SCOH1-5</name>
    <dbReference type="NCBI Taxonomy" id="717836"/>
    <lineage>
        <taxon>Eukaryota</taxon>
        <taxon>Fungi</taxon>
        <taxon>Dikarya</taxon>
        <taxon>Ascomycota</taxon>
        <taxon>Pezizomycotina</taxon>
        <taxon>Dothideomycetes</taxon>
        <taxon>Dothideomycetidae</taxon>
        <taxon>Mycosphaerellales</taxon>
        <taxon>Mycosphaerellaceae</taxon>
        <taxon>Cercospora</taxon>
    </lineage>
</organism>
<keyword evidence="2" id="KW-0732">Signal</keyword>
<dbReference type="AlphaFoldDB" id="A0A6A6FMK7"/>
<evidence type="ECO:0000313" key="3">
    <source>
        <dbReference type="EMBL" id="KAF2214672.1"/>
    </source>
</evidence>
<feature type="region of interest" description="Disordered" evidence="1">
    <location>
        <begin position="217"/>
        <end position="285"/>
    </location>
</feature>
<dbReference type="EMBL" id="ML992667">
    <property type="protein sequence ID" value="KAF2214672.1"/>
    <property type="molecule type" value="Genomic_DNA"/>
</dbReference>
<sequence length="285" mass="29519">MFSKTLISLLAASATVFAAAVPGDDDKGNAAGKGGQDSGHDADYESGHGSGDYGNSGIKTVTVSVKGNTEWKTKWSTKTITSTSTRRDPPRTITVEADPVTRTVTVNAAPAASTPEILNVRLHPNTGCSSNAVRGDGNQVDYSEVAIAVPASRRGRGDRKSQCYNTPNDFGSLSFEKFFGRKGLDGCTVQVFDDQNCQGGRILRSIGVSNNERECYNVQAGGQPGGQNGGSNNWSNSGSGRGNGDKDGQQNSQQGGQHGKGGSGGSKDGKNQGPGAQSVLLVCKN</sequence>
<feature type="signal peptide" evidence="2">
    <location>
        <begin position="1"/>
        <end position="18"/>
    </location>
</feature>
<reference evidence="3" key="1">
    <citation type="journal article" date="2020" name="Stud. Mycol.">
        <title>101 Dothideomycetes genomes: a test case for predicting lifestyles and emergence of pathogens.</title>
        <authorList>
            <person name="Haridas S."/>
            <person name="Albert R."/>
            <person name="Binder M."/>
            <person name="Bloem J."/>
            <person name="Labutti K."/>
            <person name="Salamov A."/>
            <person name="Andreopoulos B."/>
            <person name="Baker S."/>
            <person name="Barry K."/>
            <person name="Bills G."/>
            <person name="Bluhm B."/>
            <person name="Cannon C."/>
            <person name="Castanera R."/>
            <person name="Culley D."/>
            <person name="Daum C."/>
            <person name="Ezra D."/>
            <person name="Gonzalez J."/>
            <person name="Henrissat B."/>
            <person name="Kuo A."/>
            <person name="Liang C."/>
            <person name="Lipzen A."/>
            <person name="Lutzoni F."/>
            <person name="Magnuson J."/>
            <person name="Mondo S."/>
            <person name="Nolan M."/>
            <person name="Ohm R."/>
            <person name="Pangilinan J."/>
            <person name="Park H.-J."/>
            <person name="Ramirez L."/>
            <person name="Alfaro M."/>
            <person name="Sun H."/>
            <person name="Tritt A."/>
            <person name="Yoshinaga Y."/>
            <person name="Zwiers L.-H."/>
            <person name="Turgeon B."/>
            <person name="Goodwin S."/>
            <person name="Spatafora J."/>
            <person name="Crous P."/>
            <person name="Grigoriev I."/>
        </authorList>
    </citation>
    <scope>NUCLEOTIDE SEQUENCE</scope>
    <source>
        <strain evidence="3">SCOH1-5</strain>
    </source>
</reference>
<feature type="chain" id="PRO_5025623473" evidence="2">
    <location>
        <begin position="19"/>
        <end position="285"/>
    </location>
</feature>
<protein>
    <submittedName>
        <fullName evidence="3">Uncharacterized protein</fullName>
    </submittedName>
</protein>
<proteinExistence type="predicted"/>
<evidence type="ECO:0000313" key="4">
    <source>
        <dbReference type="Proteomes" id="UP000799539"/>
    </source>
</evidence>
<accession>A0A6A6FMK7</accession>
<keyword evidence="4" id="KW-1185">Reference proteome</keyword>
<feature type="region of interest" description="Disordered" evidence="1">
    <location>
        <begin position="21"/>
        <end position="57"/>
    </location>
</feature>
<dbReference type="OrthoDB" id="3646774at2759"/>
<dbReference type="Proteomes" id="UP000799539">
    <property type="component" value="Unassembled WGS sequence"/>
</dbReference>
<evidence type="ECO:0000256" key="2">
    <source>
        <dbReference type="SAM" id="SignalP"/>
    </source>
</evidence>